<dbReference type="Pfam" id="PF00271">
    <property type="entry name" value="Helicase_C"/>
    <property type="match status" value="1"/>
</dbReference>
<dbReference type="Pfam" id="PF02559">
    <property type="entry name" value="CarD_TRCF_RID"/>
    <property type="match status" value="1"/>
</dbReference>
<comment type="subcellular location">
    <subcellularLocation>
        <location evidence="9">Cytoplasm</location>
    </subcellularLocation>
</comment>
<accession>A0A7C3CJ31</accession>
<keyword evidence="3 9" id="KW-0227">DNA damage</keyword>
<dbReference type="InterPro" id="IPR001650">
    <property type="entry name" value="Helicase_C-like"/>
</dbReference>
<evidence type="ECO:0000256" key="9">
    <source>
        <dbReference type="HAMAP-Rule" id="MF_00969"/>
    </source>
</evidence>
<dbReference type="PROSITE" id="PS51192">
    <property type="entry name" value="HELICASE_ATP_BIND_1"/>
    <property type="match status" value="1"/>
</dbReference>
<keyword evidence="7 9" id="KW-0238">DNA-binding</keyword>
<dbReference type="GO" id="GO:0003678">
    <property type="term" value="F:DNA helicase activity"/>
    <property type="evidence" value="ECO:0007669"/>
    <property type="project" value="TreeGrafter"/>
</dbReference>
<dbReference type="PROSITE" id="PS51194">
    <property type="entry name" value="HELICASE_CTER"/>
    <property type="match status" value="1"/>
</dbReference>
<dbReference type="EC" id="3.6.4.-" evidence="9"/>
<dbReference type="SUPFAM" id="SSF52540">
    <property type="entry name" value="P-loop containing nucleoside triphosphate hydrolases"/>
    <property type="match status" value="4"/>
</dbReference>
<comment type="similarity">
    <text evidence="9">In the C-terminal section; belongs to the helicase family. RecG subfamily.</text>
</comment>
<dbReference type="Pfam" id="PF00270">
    <property type="entry name" value="DEAD"/>
    <property type="match status" value="1"/>
</dbReference>
<dbReference type="InterPro" id="IPR005118">
    <property type="entry name" value="TRCF_C"/>
</dbReference>
<dbReference type="InterPro" id="IPR047112">
    <property type="entry name" value="RecG/Mfd"/>
</dbReference>
<dbReference type="GO" id="GO:0005737">
    <property type="term" value="C:cytoplasm"/>
    <property type="evidence" value="ECO:0007669"/>
    <property type="project" value="UniProtKB-SubCell"/>
</dbReference>
<sequence length="1155" mass="131286">MQIWPETGRESPELGTTRERGIRSLLLRVQECLRTEGPVLRLGGLRPVSLALFLSRLNLPETLLLLFPEEKEARAFVQAFRVFSPLEIKLFPAPEHPPFVEVLPSPEEEASRMEVLADLLLGRPGLVATSVEAVLRRLPPREILREVYEYLLPGEDFPRESLLEKLVRLGYERSGVVQRVGELAVRGGVIDLWPPGYEGPLRLDFFGDTLEEIRVFHPRTQRTLQTLEEAYIFPVREVFLGGDAESVYEKLRLRAESRRRPSELVFRLREEVARRQFLEPGEFWLPLLFPSLESLRDFLPAGVPVVLFEPERLRERVSFCWERILAAARRMERKLLVEPGEVFLTPEEMERMFRDSVRMEVRELPVADSLDPGLRPASILISPDLPSRGLERGLALLRRVLEQGEHLVLVLSAPTSAERLAELLVQEGILEEAPPVHEAPLRDFRWTVPVEVAVGDLSEGLFWPEMALVILSESELFGKSPRTERPRRLRAALQLEELRPGDYVVHREHGIGLYRGLVKLEIGGVPGEFLLVEYAQGDKLYLPVDRLGEIHRYVGVDDRPPRLDRLGGKAFARRKEKVKKAIQEIAQELVALYAARRVARGHAFSPPDLVYREFEATFPYQETPDQEAAIAEVLSDMQSPRPMDRLLAGDVGYGKTEVALRATMLAVRDGKQVAVLVPTTVLAEQHYRTFSERLGPFGVRVGILSRLRPQAEQRETLRSLASGEIQVIIGTQRLLSPDVRFRDLGLLIIDEEHRFGVRHKERLKELKKTVDVLALSATPIPRTLQMSLLGIRDLSVIETPPPGRLPVKTVLARMEAEVVREAIERELSRGGQVFFVYPRVRGLSALASWVRRLVPEARVAVAHGQMPPRELEEVMARFVRREIDVLVCTTIIESGLDIPTANTIIVCRADRFGLSEIYQLRGRVGRGNVQAYAYLLVPSLTGLTEEARKRLKALMQFTELGSGFRLALSDLKIRGAGNLLGTAQTGHIAAVGYDLYLEILEKAVRELKGERIEEVPEPEVNLRIPAYFPETYVPDVEQRLHLYRELSLVRTEEELSRFEEALEDRFGDPPPEARHLLDLTRLKILLRHLRVLKLEARGEELIFHLGGPEEFYLRGIRALSEGFRWVRYTRKGQLRVRVQGPVLAEALRAARLLRG</sequence>
<dbReference type="CDD" id="cd17991">
    <property type="entry name" value="DEXHc_TRCF"/>
    <property type="match status" value="1"/>
</dbReference>
<dbReference type="GO" id="GO:0000716">
    <property type="term" value="P:transcription-coupled nucleotide-excision repair, DNA damage recognition"/>
    <property type="evidence" value="ECO:0007669"/>
    <property type="project" value="UniProtKB-UniRule"/>
</dbReference>
<dbReference type="InterPro" id="IPR041471">
    <property type="entry name" value="UvrB_inter"/>
</dbReference>
<proteinExistence type="inferred from homology"/>
<dbReference type="InterPro" id="IPR027417">
    <property type="entry name" value="P-loop_NTPase"/>
</dbReference>
<dbReference type="SMART" id="SM00982">
    <property type="entry name" value="TRCF"/>
    <property type="match status" value="1"/>
</dbReference>
<dbReference type="Gene3D" id="3.30.2060.10">
    <property type="entry name" value="Penicillin-binding protein 1b domain"/>
    <property type="match status" value="1"/>
</dbReference>
<dbReference type="EMBL" id="DRMH01000012">
    <property type="protein sequence ID" value="HFC96971.1"/>
    <property type="molecule type" value="Genomic_DNA"/>
</dbReference>
<evidence type="ECO:0000256" key="7">
    <source>
        <dbReference type="ARBA" id="ARBA00023125"/>
    </source>
</evidence>
<dbReference type="Gene3D" id="2.40.10.170">
    <property type="match status" value="1"/>
</dbReference>
<dbReference type="Gene3D" id="3.40.50.11180">
    <property type="match status" value="1"/>
</dbReference>
<evidence type="ECO:0000256" key="6">
    <source>
        <dbReference type="ARBA" id="ARBA00022840"/>
    </source>
</evidence>
<dbReference type="GO" id="GO:0005524">
    <property type="term" value="F:ATP binding"/>
    <property type="evidence" value="ECO:0007669"/>
    <property type="project" value="UniProtKB-UniRule"/>
</dbReference>
<keyword evidence="5" id="KW-0347">Helicase</keyword>
<dbReference type="InterPro" id="IPR003711">
    <property type="entry name" value="CarD-like/TRCF_RID"/>
</dbReference>
<evidence type="ECO:0000256" key="5">
    <source>
        <dbReference type="ARBA" id="ARBA00022806"/>
    </source>
</evidence>
<dbReference type="HAMAP" id="MF_00969">
    <property type="entry name" value="TRCF"/>
    <property type="match status" value="1"/>
</dbReference>
<reference evidence="12" key="1">
    <citation type="journal article" date="2020" name="mSystems">
        <title>Genome- and Community-Level Interaction Insights into Carbon Utilization and Element Cycling Functions of Hydrothermarchaeota in Hydrothermal Sediment.</title>
        <authorList>
            <person name="Zhou Z."/>
            <person name="Liu Y."/>
            <person name="Xu W."/>
            <person name="Pan J."/>
            <person name="Luo Z.H."/>
            <person name="Li M."/>
        </authorList>
    </citation>
    <scope>NUCLEOTIDE SEQUENCE [LARGE SCALE GENOMIC DNA]</scope>
    <source>
        <strain evidence="12">HyVt-483</strain>
    </source>
</reference>
<protein>
    <recommendedName>
        <fullName evidence="9">Transcription-repair-coupling factor</fullName>
        <shortName evidence="9">TRCF</shortName>
        <ecNumber evidence="9">3.6.4.-</ecNumber>
    </recommendedName>
</protein>
<feature type="domain" description="Helicase C-terminal" evidence="11">
    <location>
        <begin position="806"/>
        <end position="972"/>
    </location>
</feature>
<evidence type="ECO:0000259" key="10">
    <source>
        <dbReference type="PROSITE" id="PS51192"/>
    </source>
</evidence>
<feature type="domain" description="Helicase ATP-binding" evidence="10">
    <location>
        <begin position="636"/>
        <end position="797"/>
    </location>
</feature>
<evidence type="ECO:0000256" key="1">
    <source>
        <dbReference type="ARBA" id="ARBA00022490"/>
    </source>
</evidence>
<evidence type="ECO:0000313" key="12">
    <source>
        <dbReference type="EMBL" id="HFC96971.1"/>
    </source>
</evidence>
<dbReference type="InterPro" id="IPR004576">
    <property type="entry name" value="Mfd"/>
</dbReference>
<comment type="similarity">
    <text evidence="9">In the N-terminal section; belongs to the UvrB family.</text>
</comment>
<dbReference type="Gene3D" id="3.40.50.300">
    <property type="entry name" value="P-loop containing nucleotide triphosphate hydrolases"/>
    <property type="match status" value="2"/>
</dbReference>
<organism evidence="12">
    <name type="scientific">Thermosulfurimonas dismutans</name>
    <dbReference type="NCBI Taxonomy" id="999894"/>
    <lineage>
        <taxon>Bacteria</taxon>
        <taxon>Pseudomonadati</taxon>
        <taxon>Thermodesulfobacteriota</taxon>
        <taxon>Thermodesulfobacteria</taxon>
        <taxon>Thermodesulfobacteriales</taxon>
        <taxon>Thermodesulfobacteriaceae</taxon>
        <taxon>Thermosulfurimonas</taxon>
    </lineage>
</organism>
<comment type="caution">
    <text evidence="12">The sequence shown here is derived from an EMBL/GenBank/DDBJ whole genome shotgun (WGS) entry which is preliminary data.</text>
</comment>
<dbReference type="SMART" id="SM00490">
    <property type="entry name" value="HELICc"/>
    <property type="match status" value="1"/>
</dbReference>
<keyword evidence="4 9" id="KW-0378">Hydrolase</keyword>
<evidence type="ECO:0000256" key="4">
    <source>
        <dbReference type="ARBA" id="ARBA00022801"/>
    </source>
</evidence>
<keyword evidence="1 9" id="KW-0963">Cytoplasm</keyword>
<dbReference type="InterPro" id="IPR014001">
    <property type="entry name" value="Helicase_ATP-bd"/>
</dbReference>
<dbReference type="InterPro" id="IPR011545">
    <property type="entry name" value="DEAD/DEAH_box_helicase_dom"/>
</dbReference>
<keyword evidence="8 9" id="KW-0234">DNA repair</keyword>
<dbReference type="InterPro" id="IPR037235">
    <property type="entry name" value="TRCF-like_C_D7"/>
</dbReference>
<evidence type="ECO:0000259" key="11">
    <source>
        <dbReference type="PROSITE" id="PS51194"/>
    </source>
</evidence>
<keyword evidence="6 9" id="KW-0067">ATP-binding</keyword>
<dbReference type="GO" id="GO:0016787">
    <property type="term" value="F:hydrolase activity"/>
    <property type="evidence" value="ECO:0007669"/>
    <property type="project" value="UniProtKB-KW"/>
</dbReference>
<comment type="function">
    <text evidence="9">Couples transcription and DNA repair by recognizing RNA polymerase (RNAP) stalled at DNA lesions. Mediates ATP-dependent release of RNAP and its truncated transcript from the DNA, and recruitment of nucleotide excision repair machinery to the damaged site.</text>
</comment>
<dbReference type="Pfam" id="PF17757">
    <property type="entry name" value="UvrB_inter"/>
    <property type="match status" value="1"/>
</dbReference>
<dbReference type="GO" id="GO:0006355">
    <property type="term" value="P:regulation of DNA-templated transcription"/>
    <property type="evidence" value="ECO:0007669"/>
    <property type="project" value="UniProtKB-UniRule"/>
</dbReference>
<name>A0A7C3CJ31_9BACT</name>
<dbReference type="PANTHER" id="PTHR47964:SF1">
    <property type="entry name" value="ATP-DEPENDENT DNA HELICASE HOMOLOG RECG, CHLOROPLASTIC"/>
    <property type="match status" value="1"/>
</dbReference>
<keyword evidence="2 9" id="KW-0547">Nucleotide-binding</keyword>
<gene>
    <name evidence="9 12" type="primary">mfd</name>
    <name evidence="12" type="ORF">ENJ40_00735</name>
</gene>
<evidence type="ECO:0000256" key="3">
    <source>
        <dbReference type="ARBA" id="ARBA00022763"/>
    </source>
</evidence>
<dbReference type="SUPFAM" id="SSF141259">
    <property type="entry name" value="CarD-like"/>
    <property type="match status" value="1"/>
</dbReference>
<dbReference type="Gene3D" id="3.90.1150.50">
    <property type="entry name" value="Transcription-repair-coupling factor, D7 domain"/>
    <property type="match status" value="1"/>
</dbReference>
<dbReference type="NCBIfam" id="TIGR00580">
    <property type="entry name" value="mfd"/>
    <property type="match status" value="1"/>
</dbReference>
<evidence type="ECO:0000256" key="8">
    <source>
        <dbReference type="ARBA" id="ARBA00023204"/>
    </source>
</evidence>
<dbReference type="SUPFAM" id="SSF143517">
    <property type="entry name" value="TRCF domain-like"/>
    <property type="match status" value="1"/>
</dbReference>
<dbReference type="SMART" id="SM00487">
    <property type="entry name" value="DEXDc"/>
    <property type="match status" value="1"/>
</dbReference>
<dbReference type="Pfam" id="PF03461">
    <property type="entry name" value="TRCF"/>
    <property type="match status" value="1"/>
</dbReference>
<dbReference type="Proteomes" id="UP000886043">
    <property type="component" value="Unassembled WGS sequence"/>
</dbReference>
<dbReference type="PANTHER" id="PTHR47964">
    <property type="entry name" value="ATP-DEPENDENT DNA HELICASE HOMOLOG RECG, CHLOROPLASTIC"/>
    <property type="match status" value="1"/>
</dbReference>
<dbReference type="InterPro" id="IPR036101">
    <property type="entry name" value="CarD-like/TRCF_RID_sf"/>
</dbReference>
<dbReference type="SMART" id="SM01058">
    <property type="entry name" value="CarD_TRCF"/>
    <property type="match status" value="1"/>
</dbReference>
<dbReference type="AlphaFoldDB" id="A0A7C3CJ31"/>
<evidence type="ECO:0000256" key="2">
    <source>
        <dbReference type="ARBA" id="ARBA00022741"/>
    </source>
</evidence>
<dbReference type="GO" id="GO:0003684">
    <property type="term" value="F:damaged DNA binding"/>
    <property type="evidence" value="ECO:0007669"/>
    <property type="project" value="InterPro"/>
</dbReference>